<accession>A0A1N6PHX7</accession>
<dbReference type="EMBL" id="FTLW01000001">
    <property type="protein sequence ID" value="SIQ03945.1"/>
    <property type="molecule type" value="Genomic_DNA"/>
</dbReference>
<dbReference type="Pfam" id="PF10604">
    <property type="entry name" value="Polyketide_cyc2"/>
    <property type="match status" value="1"/>
</dbReference>
<dbReference type="OrthoDB" id="5293446at2"/>
<gene>
    <name evidence="1" type="ORF">SAMN05421546_0623</name>
</gene>
<proteinExistence type="predicted"/>
<evidence type="ECO:0000313" key="2">
    <source>
        <dbReference type="Proteomes" id="UP000241788"/>
    </source>
</evidence>
<protein>
    <submittedName>
        <fullName evidence="1">Polyketide cyclase / dehydrase and lipid transport</fullName>
    </submittedName>
</protein>
<dbReference type="RefSeq" id="WP_076585123.1">
    <property type="nucleotide sequence ID" value="NZ_FTLW01000001.1"/>
</dbReference>
<sequence length="377" mass="40714">MTRLIELLISLAIVAALFLIVGVVLPSHRHVSEKVESNRKQTIVFDVVNGFGRFHDWNALAARDPSIQMKISGPDAGKGAKLEYTSKEKGIGSGSWTITDSKPKSQVDFMIENGDFGKNKKSTIKLTPTGRNNRNVEIEQTYDVDYGFNLLGRYAGLYVKSYMGEDIKIGLARLTNLLAGIPNQDYGIANSRLTGLELVDLPSVHVLFVTSGSVKRDDDSIQASIAANQEWIKRTMAANGLTAVGPVRIVTNELGRETYNFDIVQVVSKGAAAPAADASAAGDTAPAAPAPVADAGAELKVTTQGPVKYALIPGRRAAHGKFTGYFAELDAMRNAIRAWAAVRGHEVVDRPFEVYTGGVGPAFTENGKFDLYWQVKN</sequence>
<dbReference type="InterPro" id="IPR011256">
    <property type="entry name" value="Reg_factor_effector_dom_sf"/>
</dbReference>
<dbReference type="SUPFAM" id="SSF55961">
    <property type="entry name" value="Bet v1-like"/>
    <property type="match status" value="1"/>
</dbReference>
<dbReference type="Proteomes" id="UP000241788">
    <property type="component" value="Unassembled WGS sequence"/>
</dbReference>
<keyword evidence="2" id="KW-1185">Reference proteome</keyword>
<dbReference type="InterPro" id="IPR019587">
    <property type="entry name" value="Polyketide_cyclase/dehydratase"/>
</dbReference>
<evidence type="ECO:0000313" key="1">
    <source>
        <dbReference type="EMBL" id="SIQ03945.1"/>
    </source>
</evidence>
<dbReference type="AlphaFoldDB" id="A0A1N6PHX7"/>
<name>A0A1N6PHX7_9GAMM</name>
<dbReference type="STRING" id="1604334.SAMN05421546_0623"/>
<dbReference type="Gene3D" id="3.20.80.10">
    <property type="entry name" value="Regulatory factor, effector binding domain"/>
    <property type="match status" value="1"/>
</dbReference>
<organism evidence="1 2">
    <name type="scientific">Solilutibacter tolerans</name>
    <dbReference type="NCBI Taxonomy" id="1604334"/>
    <lineage>
        <taxon>Bacteria</taxon>
        <taxon>Pseudomonadati</taxon>
        <taxon>Pseudomonadota</taxon>
        <taxon>Gammaproteobacteria</taxon>
        <taxon>Lysobacterales</taxon>
        <taxon>Lysobacteraceae</taxon>
        <taxon>Solilutibacter</taxon>
    </lineage>
</organism>
<reference evidence="2" key="1">
    <citation type="submission" date="2017-01" db="EMBL/GenBank/DDBJ databases">
        <authorList>
            <person name="Varghese N."/>
            <person name="Submissions S."/>
        </authorList>
    </citation>
    <scope>NUCLEOTIDE SEQUENCE [LARGE SCALE GENOMIC DNA]</scope>
    <source>
        <strain evidence="2">UM1</strain>
    </source>
</reference>